<evidence type="ECO:0000259" key="4">
    <source>
        <dbReference type="Pfam" id="PF12000"/>
    </source>
</evidence>
<feature type="domain" description="Glycosyl transferase family 4" evidence="4">
    <location>
        <begin position="26"/>
        <end position="191"/>
    </location>
</feature>
<name>A0ABS5Y0T9_9CYAN</name>
<evidence type="ECO:0000256" key="1">
    <source>
        <dbReference type="ARBA" id="ARBA00022679"/>
    </source>
</evidence>
<evidence type="ECO:0000259" key="3">
    <source>
        <dbReference type="Pfam" id="PF00534"/>
    </source>
</evidence>
<dbReference type="Pfam" id="PF00534">
    <property type="entry name" value="Glycos_transf_1"/>
    <property type="match status" value="1"/>
</dbReference>
<gene>
    <name evidence="5" type="ORF">IXB28_04350</name>
</gene>
<dbReference type="PANTHER" id="PTHR46401">
    <property type="entry name" value="GLYCOSYLTRANSFERASE WBBK-RELATED"/>
    <property type="match status" value="1"/>
</dbReference>
<dbReference type="PANTHER" id="PTHR46401:SF2">
    <property type="entry name" value="GLYCOSYLTRANSFERASE WBBK-RELATED"/>
    <property type="match status" value="1"/>
</dbReference>
<proteinExistence type="predicted"/>
<comment type="caution">
    <text evidence="5">The sequence shown here is derived from an EMBL/GenBank/DDBJ whole genome shotgun (WGS) entry which is preliminary data.</text>
</comment>
<evidence type="ECO:0000256" key="2">
    <source>
        <dbReference type="SAM" id="MobiDB-lite"/>
    </source>
</evidence>
<dbReference type="Pfam" id="PF12000">
    <property type="entry name" value="Glyco_trans_4_3"/>
    <property type="match status" value="1"/>
</dbReference>
<keyword evidence="1" id="KW-0808">Transferase</keyword>
<protein>
    <submittedName>
        <fullName evidence="5">Glycosyltransferase</fullName>
    </submittedName>
</protein>
<dbReference type="PROSITE" id="PS51257">
    <property type="entry name" value="PROKAR_LIPOPROTEIN"/>
    <property type="match status" value="1"/>
</dbReference>
<evidence type="ECO:0000313" key="6">
    <source>
        <dbReference type="Proteomes" id="UP001196661"/>
    </source>
</evidence>
<dbReference type="EMBL" id="JADOER010000004">
    <property type="protein sequence ID" value="MBT9311426.1"/>
    <property type="molecule type" value="Genomic_DNA"/>
</dbReference>
<sequence>MKILFLHPNFPAQFRQVATLLGADPAHQVVFITACETGQISGVQKVLYRPSRQVSETTHPYVREFEGSVLAGQAAWRVADQLKTKYGFAPDVIYSHVGWGPGLFMRDLFPKARYIGFFEWYYRVCGSDFDFDPAELNNADNIARLRVKNASILIELANCDAGLVPTHWQKQQFPAEFHPKLIVLHDGIDTTFCQPKPDAKLVLPPVPTQTVPTDKGAISKRSKGNTGKGFGVQSSNKKKPALSSTERIQQAFQKNGLDLSHTPEVVTYVARGMEPYRGFPQFMAAIAQVQKMRSHCHVVVVGQDRVAYGSSLPDGRTYREKALQEIDLDQSRLHFTGSLTYNQLLQVYQASSVHVYLTFPFVLSWSMLEAMACGCVVLGSKTPPVEEVIRDGVNGFLIDFWDINAIAEKINDLLDRQQDLGDIRHQARATILDRYDLKKLLPQHVDFLAGNQKKQEEIK</sequence>
<dbReference type="Proteomes" id="UP001196661">
    <property type="component" value="Unassembled WGS sequence"/>
</dbReference>
<accession>A0ABS5Y0T9</accession>
<dbReference type="InterPro" id="IPR001296">
    <property type="entry name" value="Glyco_trans_1"/>
</dbReference>
<dbReference type="Gene3D" id="3.40.50.2000">
    <property type="entry name" value="Glycogen Phosphorylase B"/>
    <property type="match status" value="1"/>
</dbReference>
<dbReference type="SUPFAM" id="SSF53756">
    <property type="entry name" value="UDP-Glycosyltransferase/glycogen phosphorylase"/>
    <property type="match status" value="1"/>
</dbReference>
<dbReference type="RefSeq" id="WP_215617312.1">
    <property type="nucleotide sequence ID" value="NZ_JADOER010000004.1"/>
</dbReference>
<feature type="region of interest" description="Disordered" evidence="2">
    <location>
        <begin position="204"/>
        <end position="242"/>
    </location>
</feature>
<evidence type="ECO:0000313" key="5">
    <source>
        <dbReference type="EMBL" id="MBT9311426.1"/>
    </source>
</evidence>
<dbReference type="InterPro" id="IPR022623">
    <property type="entry name" value="Glyco_trans_4"/>
</dbReference>
<keyword evidence="6" id="KW-1185">Reference proteome</keyword>
<organism evidence="5 6">
    <name type="scientific">Leptothoe kymatousa TAU-MAC 1615</name>
    <dbReference type="NCBI Taxonomy" id="2364775"/>
    <lineage>
        <taxon>Bacteria</taxon>
        <taxon>Bacillati</taxon>
        <taxon>Cyanobacteriota</taxon>
        <taxon>Cyanophyceae</taxon>
        <taxon>Nodosilineales</taxon>
        <taxon>Cymatolegaceae</taxon>
        <taxon>Leptothoe</taxon>
        <taxon>Leptothoe kymatousa</taxon>
    </lineage>
</organism>
<feature type="domain" description="Glycosyl transferase family 1" evidence="3">
    <location>
        <begin position="253"/>
        <end position="428"/>
    </location>
</feature>
<reference evidence="5 6" key="1">
    <citation type="journal article" date="2021" name="Mar. Drugs">
        <title>Genome Reduction and Secondary Metabolism of the Marine Sponge-Associated Cyanobacterium Leptothoe.</title>
        <authorList>
            <person name="Konstantinou D."/>
            <person name="Popin R.V."/>
            <person name="Fewer D.P."/>
            <person name="Sivonen K."/>
            <person name="Gkelis S."/>
        </authorList>
    </citation>
    <scope>NUCLEOTIDE SEQUENCE [LARGE SCALE GENOMIC DNA]</scope>
    <source>
        <strain evidence="5 6">TAU-MAC 1615</strain>
    </source>
</reference>